<proteinExistence type="predicted"/>
<dbReference type="Proteomes" id="UP000005730">
    <property type="component" value="Chromosome"/>
</dbReference>
<name>H0UQY5_9BACT</name>
<keyword evidence="1" id="KW-0812">Transmembrane</keyword>
<protein>
    <submittedName>
        <fullName evidence="2">Uncharacterized protein</fullName>
    </submittedName>
</protein>
<evidence type="ECO:0000313" key="2">
    <source>
        <dbReference type="EMBL" id="EHM09814.1"/>
    </source>
</evidence>
<keyword evidence="1" id="KW-0472">Membrane</keyword>
<gene>
    <name evidence="2" type="ORF">TheveDRAFT_0655</name>
</gene>
<keyword evidence="3" id="KW-1185">Reference proteome</keyword>
<evidence type="ECO:0000256" key="1">
    <source>
        <dbReference type="SAM" id="Phobius"/>
    </source>
</evidence>
<evidence type="ECO:0000313" key="3">
    <source>
        <dbReference type="Proteomes" id="UP000005730"/>
    </source>
</evidence>
<dbReference type="AlphaFoldDB" id="H0UQY5"/>
<sequence>MVVAKEGRGILDPSFFILLHLVIISQVLLVL</sequence>
<organism evidence="2 3">
    <name type="scientific">Thermanaerovibrio velox DSM 12556</name>
    <dbReference type="NCBI Taxonomy" id="926567"/>
    <lineage>
        <taxon>Bacteria</taxon>
        <taxon>Thermotogati</taxon>
        <taxon>Synergistota</taxon>
        <taxon>Synergistia</taxon>
        <taxon>Synergistales</taxon>
        <taxon>Synergistaceae</taxon>
        <taxon>Thermanaerovibrio</taxon>
    </lineage>
</organism>
<dbReference type="HOGENOM" id="CLU_3398977_0_0_0"/>
<reference evidence="2 3" key="1">
    <citation type="submission" date="2011-10" db="EMBL/GenBank/DDBJ databases">
        <title>The Noncontiguous Finished genome of Thermanaerovibrio velox DSM 12556.</title>
        <authorList>
            <consortium name="US DOE Joint Genome Institute (JGI-PGF)"/>
            <person name="Lucas S."/>
            <person name="Copeland A."/>
            <person name="Lapidus A."/>
            <person name="Glavina del Rio T."/>
            <person name="Dalin E."/>
            <person name="Tice H."/>
            <person name="Bruce D."/>
            <person name="Goodwin L."/>
            <person name="Pitluck S."/>
            <person name="Peters L."/>
            <person name="Mikhailova N."/>
            <person name="Teshima H."/>
            <person name="Kyrpides N."/>
            <person name="Mavromatis K."/>
            <person name="Ivanova N."/>
            <person name="Markowitz V."/>
            <person name="Cheng J.-F."/>
            <person name="Hugenholtz P."/>
            <person name="Woyke T."/>
            <person name="Wu D."/>
            <person name="Spring S."/>
            <person name="Brambilla E.-M."/>
            <person name="Klenk H.-P."/>
            <person name="Eisen J.A."/>
        </authorList>
    </citation>
    <scope>NUCLEOTIDE SEQUENCE [LARGE SCALE GENOMIC DNA]</scope>
    <source>
        <strain evidence="2 3">DSM 12556</strain>
    </source>
</reference>
<keyword evidence="1" id="KW-1133">Transmembrane helix</keyword>
<feature type="transmembrane region" description="Helical" evidence="1">
    <location>
        <begin position="13"/>
        <end position="30"/>
    </location>
</feature>
<accession>H0UQY5</accession>
<dbReference type="EMBL" id="CM001377">
    <property type="protein sequence ID" value="EHM09814.1"/>
    <property type="molecule type" value="Genomic_DNA"/>
</dbReference>